<dbReference type="InterPro" id="IPR015797">
    <property type="entry name" value="NUDIX_hydrolase-like_dom_sf"/>
</dbReference>
<evidence type="ECO:0000256" key="10">
    <source>
        <dbReference type="ARBA" id="ARBA00030308"/>
    </source>
</evidence>
<evidence type="ECO:0000256" key="1">
    <source>
        <dbReference type="ARBA" id="ARBA00001946"/>
    </source>
</evidence>
<name>A0A850LHG8_9RHOB</name>
<accession>A0A850LHG8</accession>
<dbReference type="CDD" id="cd24155">
    <property type="entry name" value="NUDIX_ADPRase"/>
    <property type="match status" value="1"/>
</dbReference>
<dbReference type="PROSITE" id="PS51462">
    <property type="entry name" value="NUDIX"/>
    <property type="match status" value="1"/>
</dbReference>
<proteinExistence type="inferred from homology"/>
<evidence type="ECO:0000313" key="16">
    <source>
        <dbReference type="EMBL" id="NVK97456.1"/>
    </source>
</evidence>
<feature type="short sequence motif" description="Nudix box" evidence="14">
    <location>
        <begin position="262"/>
        <end position="284"/>
    </location>
</feature>
<dbReference type="GO" id="GO:0019144">
    <property type="term" value="F:ADP-sugar diphosphatase activity"/>
    <property type="evidence" value="ECO:0007669"/>
    <property type="project" value="TreeGrafter"/>
</dbReference>
<dbReference type="GO" id="GO:0005829">
    <property type="term" value="C:cytosol"/>
    <property type="evidence" value="ECO:0007669"/>
    <property type="project" value="TreeGrafter"/>
</dbReference>
<dbReference type="EC" id="3.6.1.13" evidence="3"/>
<dbReference type="EMBL" id="JABXIY010000027">
    <property type="protein sequence ID" value="NVK97456.1"/>
    <property type="molecule type" value="Genomic_DNA"/>
</dbReference>
<comment type="caution">
    <text evidence="16">The sequence shown here is derived from an EMBL/GenBank/DDBJ whole genome shotgun (WGS) entry which is preliminary data.</text>
</comment>
<dbReference type="InterPro" id="IPR000086">
    <property type="entry name" value="NUDIX_hydrolase_dom"/>
</dbReference>
<dbReference type="Gene3D" id="3.90.79.10">
    <property type="entry name" value="Nucleoside Triphosphate Pyrophosphohydrolase"/>
    <property type="match status" value="1"/>
</dbReference>
<dbReference type="SUPFAM" id="SSF55811">
    <property type="entry name" value="Nudix"/>
    <property type="match status" value="1"/>
</dbReference>
<dbReference type="Pfam" id="PF00293">
    <property type="entry name" value="NUDIX"/>
    <property type="match status" value="1"/>
</dbReference>
<dbReference type="Gene3D" id="3.10.490.10">
    <property type="entry name" value="Gamma-glutamyl cyclotransferase-like"/>
    <property type="match status" value="1"/>
</dbReference>
<dbReference type="InterPro" id="IPR013024">
    <property type="entry name" value="GGCT-like"/>
</dbReference>
<dbReference type="NCBIfam" id="TIGR00052">
    <property type="entry name" value="nudix-type nucleoside diphosphatase, YffH/AdpP family"/>
    <property type="match status" value="1"/>
</dbReference>
<evidence type="ECO:0000256" key="3">
    <source>
        <dbReference type="ARBA" id="ARBA00012453"/>
    </source>
</evidence>
<dbReference type="PANTHER" id="PTHR11839">
    <property type="entry name" value="UDP/ADP-SUGAR PYROPHOSPHATASE"/>
    <property type="match status" value="1"/>
</dbReference>
<dbReference type="AlphaFoldDB" id="A0A850LHG8"/>
<dbReference type="InterPro" id="IPR020084">
    <property type="entry name" value="NUDIX_hydrolase_CS"/>
</dbReference>
<evidence type="ECO:0000256" key="6">
    <source>
        <dbReference type="ARBA" id="ARBA00022801"/>
    </source>
</evidence>
<dbReference type="InterPro" id="IPR009288">
    <property type="entry name" value="AIG2-like_dom"/>
</dbReference>
<evidence type="ECO:0000256" key="9">
    <source>
        <dbReference type="ARBA" id="ARBA00030162"/>
    </source>
</evidence>
<keyword evidence="6" id="KW-0378">Hydrolase</keyword>
<evidence type="ECO:0000256" key="14">
    <source>
        <dbReference type="PIRSR" id="PIRSR604385-3"/>
    </source>
</evidence>
<dbReference type="PROSITE" id="PS00893">
    <property type="entry name" value="NUDIX_BOX"/>
    <property type="match status" value="1"/>
</dbReference>
<protein>
    <recommendedName>
        <fullName evidence="4">ADP-ribose pyrophosphatase</fullName>
        <ecNumber evidence="3">3.6.1.13</ecNumber>
    </recommendedName>
    <alternativeName>
        <fullName evidence="9">ADP-ribose diphosphatase</fullName>
    </alternativeName>
    <alternativeName>
        <fullName evidence="11">ADP-ribose phosphohydrolase</fullName>
    </alternativeName>
    <alternativeName>
        <fullName evidence="10">Adenosine diphosphoribose pyrophosphatase</fullName>
    </alternativeName>
</protein>
<dbReference type="CDD" id="cd06661">
    <property type="entry name" value="GGCT_like"/>
    <property type="match status" value="1"/>
</dbReference>
<organism evidence="16 17">
    <name type="scientific">Ruegeria pomeroyi</name>
    <dbReference type="NCBI Taxonomy" id="89184"/>
    <lineage>
        <taxon>Bacteria</taxon>
        <taxon>Pseudomonadati</taxon>
        <taxon>Pseudomonadota</taxon>
        <taxon>Alphaproteobacteria</taxon>
        <taxon>Rhodobacterales</taxon>
        <taxon>Roseobacteraceae</taxon>
        <taxon>Ruegeria</taxon>
    </lineage>
</organism>
<evidence type="ECO:0000256" key="4">
    <source>
        <dbReference type="ARBA" id="ARBA00013297"/>
    </source>
</evidence>
<dbReference type="OMA" id="FFAVEEY"/>
<feature type="binding site" evidence="13">
    <location>
        <position position="281"/>
    </location>
    <ligand>
        <name>Mg(2+)</name>
        <dbReference type="ChEBI" id="CHEBI:18420"/>
        <label>1</label>
    </ligand>
</feature>
<dbReference type="GO" id="GO:0046872">
    <property type="term" value="F:metal ion binding"/>
    <property type="evidence" value="ECO:0007669"/>
    <property type="project" value="UniProtKB-KW"/>
</dbReference>
<sequence>MTDLFFYGTLRHAPLLEVVLGTTDPRPEITAASLPDHAVFSIQGQPFPMIQTAPGARAEGLLVRGLTPLQLDRLNFYEGGFAYDLQAVEVTLPTGGSAKAQVFFPQEGLWSPEAPWHLADWVAEWAPLSLHAAAEVMDFHGRLTPEQVGRSFPAIRLRAAARLAAAARPADPARDLSRDVVVERYSRAYVNYFGLDEIDIRFRRNDGTMSDCLNRGALVTGQVTIVLPYDPVRDQVLLVEQFRVPVYMIGDPAPWMLEAVAGMIDPGETPEQAAERELLEEAHLTAYRLEPAGKAYSSCGSSTQFSHLFLALADIRTETDSGGLASEGEDIRTVILSFDALMELIDTQQIKDLGLVAVANWLARHRDRLRG</sequence>
<keyword evidence="5 13" id="KW-0479">Metal-binding</keyword>
<reference evidence="16 17" key="1">
    <citation type="journal article" date="2020" name="Proc. Natl. Acad. Sci. U.S.A.">
        <title>Ecological drivers of bacterial community assembly in synthetic phycospheres.</title>
        <authorList>
            <person name="Fu H."/>
            <person name="Uchimiya M."/>
            <person name="Gore J."/>
            <person name="Moran M.A."/>
        </authorList>
    </citation>
    <scope>NUCLEOTIDE SEQUENCE [LARGE SCALE GENOMIC DNA]</scope>
    <source>
        <strain evidence="16">HF-Din03</strain>
    </source>
</reference>
<dbReference type="InterPro" id="IPR036568">
    <property type="entry name" value="GGCT-like_sf"/>
</dbReference>
<dbReference type="Pfam" id="PF06094">
    <property type="entry name" value="GGACT"/>
    <property type="match status" value="1"/>
</dbReference>
<comment type="cofactor">
    <cofactor evidence="1 13">
        <name>Mg(2+)</name>
        <dbReference type="ChEBI" id="CHEBI:18420"/>
    </cofactor>
</comment>
<dbReference type="PANTHER" id="PTHR11839:SF5">
    <property type="entry name" value="ADP-RIBOSE PYROPHOSPHATASE"/>
    <property type="match status" value="1"/>
</dbReference>
<evidence type="ECO:0000313" key="17">
    <source>
        <dbReference type="Proteomes" id="UP000565723"/>
    </source>
</evidence>
<dbReference type="Proteomes" id="UP000565723">
    <property type="component" value="Unassembled WGS sequence"/>
</dbReference>
<dbReference type="GO" id="GO:0006753">
    <property type="term" value="P:nucleoside phosphate metabolic process"/>
    <property type="evidence" value="ECO:0007669"/>
    <property type="project" value="TreeGrafter"/>
</dbReference>
<feature type="binding site" evidence="13">
    <location>
        <position position="277"/>
    </location>
    <ligand>
        <name>Mg(2+)</name>
        <dbReference type="ChEBI" id="CHEBI:18420"/>
        <label>1</label>
    </ligand>
</feature>
<dbReference type="GO" id="GO:0019693">
    <property type="term" value="P:ribose phosphate metabolic process"/>
    <property type="evidence" value="ECO:0007669"/>
    <property type="project" value="TreeGrafter"/>
</dbReference>
<evidence type="ECO:0000256" key="11">
    <source>
        <dbReference type="ARBA" id="ARBA00033056"/>
    </source>
</evidence>
<evidence type="ECO:0000256" key="12">
    <source>
        <dbReference type="ARBA" id="ARBA00049546"/>
    </source>
</evidence>
<keyword evidence="7 13" id="KW-0460">Magnesium</keyword>
<evidence type="ECO:0000256" key="2">
    <source>
        <dbReference type="ARBA" id="ARBA00007482"/>
    </source>
</evidence>
<comment type="function">
    <text evidence="8">Acts on ADP-mannose and ADP-glucose as well as ADP-ribose. Prevents glycogen biosynthesis. The reaction catalyzed by this enzyme is a limiting step of the gluconeogenic process.</text>
</comment>
<evidence type="ECO:0000256" key="5">
    <source>
        <dbReference type="ARBA" id="ARBA00022723"/>
    </source>
</evidence>
<evidence type="ECO:0000256" key="13">
    <source>
        <dbReference type="PIRSR" id="PIRSR604385-2"/>
    </source>
</evidence>
<comment type="similarity">
    <text evidence="2">Belongs to the Nudix hydrolase family. NudF subfamily.</text>
</comment>
<dbReference type="RefSeq" id="WP_030003210.1">
    <property type="nucleotide sequence ID" value="NZ_CP076685.1"/>
</dbReference>
<dbReference type="GO" id="GO:0047631">
    <property type="term" value="F:ADP-ribose diphosphatase activity"/>
    <property type="evidence" value="ECO:0007669"/>
    <property type="project" value="UniProtKB-EC"/>
</dbReference>
<comment type="catalytic activity">
    <reaction evidence="12">
        <text>ADP-D-ribose + H2O = D-ribose 5-phosphate + AMP + 2 H(+)</text>
        <dbReference type="Rhea" id="RHEA:10412"/>
        <dbReference type="ChEBI" id="CHEBI:15377"/>
        <dbReference type="ChEBI" id="CHEBI:15378"/>
        <dbReference type="ChEBI" id="CHEBI:57967"/>
        <dbReference type="ChEBI" id="CHEBI:78346"/>
        <dbReference type="ChEBI" id="CHEBI:456215"/>
        <dbReference type="EC" id="3.6.1.13"/>
    </reaction>
</comment>
<dbReference type="InterPro" id="IPR004385">
    <property type="entry name" value="NDP_pyrophosphatase"/>
</dbReference>
<dbReference type="SUPFAM" id="SSF110857">
    <property type="entry name" value="Gamma-glutamyl cyclotransferase-like"/>
    <property type="match status" value="1"/>
</dbReference>
<feature type="domain" description="Nudix hydrolase" evidence="15">
    <location>
        <begin position="219"/>
        <end position="358"/>
    </location>
</feature>
<evidence type="ECO:0000256" key="8">
    <source>
        <dbReference type="ARBA" id="ARBA00025164"/>
    </source>
</evidence>
<feature type="binding site" evidence="13">
    <location>
        <position position="329"/>
    </location>
    <ligand>
        <name>Mg(2+)</name>
        <dbReference type="ChEBI" id="CHEBI:18420"/>
        <label>1</label>
    </ligand>
</feature>
<feature type="binding site" evidence="13">
    <location>
        <position position="261"/>
    </location>
    <ligand>
        <name>Mg(2+)</name>
        <dbReference type="ChEBI" id="CHEBI:18420"/>
        <label>1</label>
    </ligand>
</feature>
<gene>
    <name evidence="16" type="ORF">HW564_11040</name>
</gene>
<evidence type="ECO:0000256" key="7">
    <source>
        <dbReference type="ARBA" id="ARBA00022842"/>
    </source>
</evidence>
<evidence type="ECO:0000259" key="15">
    <source>
        <dbReference type="PROSITE" id="PS51462"/>
    </source>
</evidence>